<dbReference type="GO" id="GO:0005524">
    <property type="term" value="F:ATP binding"/>
    <property type="evidence" value="ECO:0007669"/>
    <property type="project" value="UniProtKB-KW"/>
</dbReference>
<gene>
    <name evidence="5" type="ORF">AWH69_13055</name>
</gene>
<feature type="binding site" evidence="4">
    <location>
        <position position="75"/>
    </location>
    <ligand>
        <name>substrate</name>
    </ligand>
</feature>
<protein>
    <recommendedName>
        <fullName evidence="7">5-formyltetrahydrofolate cyclo-ligase</fullName>
    </recommendedName>
</protein>
<dbReference type="STRING" id="262209.AWH69_13055"/>
<dbReference type="Pfam" id="PF01812">
    <property type="entry name" value="5-FTHF_cyc-lig"/>
    <property type="match status" value="1"/>
</dbReference>
<name>A0A176Q996_9MICO</name>
<keyword evidence="6" id="KW-1185">Reference proteome</keyword>
<feature type="binding site" evidence="4">
    <location>
        <position position="80"/>
    </location>
    <ligand>
        <name>substrate</name>
    </ligand>
</feature>
<dbReference type="Proteomes" id="UP000076976">
    <property type="component" value="Unassembled WGS sequence"/>
</dbReference>
<evidence type="ECO:0000256" key="2">
    <source>
        <dbReference type="ARBA" id="ARBA00022741"/>
    </source>
</evidence>
<proteinExistence type="inferred from homology"/>
<dbReference type="GO" id="GO:0035999">
    <property type="term" value="P:tetrahydrofolate interconversion"/>
    <property type="evidence" value="ECO:0007669"/>
    <property type="project" value="TreeGrafter"/>
</dbReference>
<keyword evidence="3 4" id="KW-0067">ATP-binding</keyword>
<keyword evidence="2 4" id="KW-0547">Nucleotide-binding</keyword>
<organism evidence="5 6">
    <name type="scientific">Janibacter melonis</name>
    <dbReference type="NCBI Taxonomy" id="262209"/>
    <lineage>
        <taxon>Bacteria</taxon>
        <taxon>Bacillati</taxon>
        <taxon>Actinomycetota</taxon>
        <taxon>Actinomycetes</taxon>
        <taxon>Micrococcales</taxon>
        <taxon>Intrasporangiaceae</taxon>
        <taxon>Janibacter</taxon>
    </lineage>
</organism>
<dbReference type="PIRSF" id="PIRSF006806">
    <property type="entry name" value="FTHF_cligase"/>
    <property type="match status" value="1"/>
</dbReference>
<evidence type="ECO:0000313" key="5">
    <source>
        <dbReference type="EMBL" id="OAB86278.1"/>
    </source>
</evidence>
<dbReference type="Gene3D" id="3.40.50.10420">
    <property type="entry name" value="NagB/RpiA/CoA transferase-like"/>
    <property type="match status" value="1"/>
</dbReference>
<feature type="binding site" evidence="4">
    <location>
        <begin position="19"/>
        <end position="23"/>
    </location>
    <ligand>
        <name>ATP</name>
        <dbReference type="ChEBI" id="CHEBI:30616"/>
    </ligand>
</feature>
<reference evidence="5 6" key="1">
    <citation type="submission" date="2016-01" db="EMBL/GenBank/DDBJ databases">
        <title>Janibacter melonis strain CD11_4 genome sequencing and assembly.</title>
        <authorList>
            <person name="Nair G.R."/>
            <person name="Kaur G."/>
            <person name="Chander A.M."/>
            <person name="Mayilraj S."/>
        </authorList>
    </citation>
    <scope>NUCLEOTIDE SEQUENCE [LARGE SCALE GENOMIC DNA]</scope>
    <source>
        <strain evidence="5 6">CD11-4</strain>
    </source>
</reference>
<dbReference type="EMBL" id="LQZG01000004">
    <property type="protein sequence ID" value="OAB86278.1"/>
    <property type="molecule type" value="Genomic_DNA"/>
</dbReference>
<evidence type="ECO:0000256" key="3">
    <source>
        <dbReference type="ARBA" id="ARBA00022840"/>
    </source>
</evidence>
<dbReference type="InterPro" id="IPR002698">
    <property type="entry name" value="FTHF_cligase"/>
</dbReference>
<comment type="similarity">
    <text evidence="1">Belongs to the 5-formyltetrahydrofolate cyclo-ligase family.</text>
</comment>
<dbReference type="InterPro" id="IPR037171">
    <property type="entry name" value="NagB/RpiA_transferase-like"/>
</dbReference>
<evidence type="ECO:0000313" key="6">
    <source>
        <dbReference type="Proteomes" id="UP000076976"/>
    </source>
</evidence>
<dbReference type="InterPro" id="IPR024185">
    <property type="entry name" value="FTHF_cligase-like_sf"/>
</dbReference>
<evidence type="ECO:0000256" key="1">
    <source>
        <dbReference type="ARBA" id="ARBA00010638"/>
    </source>
</evidence>
<comment type="caution">
    <text evidence="5">The sequence shown here is derived from an EMBL/GenBank/DDBJ whole genome shotgun (WGS) entry which is preliminary data.</text>
</comment>
<evidence type="ECO:0008006" key="7">
    <source>
        <dbReference type="Google" id="ProtNLM"/>
    </source>
</evidence>
<evidence type="ECO:0000256" key="4">
    <source>
        <dbReference type="PIRSR" id="PIRSR006806-1"/>
    </source>
</evidence>
<dbReference type="PANTHER" id="PTHR23407:SF1">
    <property type="entry name" value="5-FORMYLTETRAHYDROFOLATE CYCLO-LIGASE"/>
    <property type="match status" value="1"/>
</dbReference>
<dbReference type="GO" id="GO:0009396">
    <property type="term" value="P:folic acid-containing compound biosynthetic process"/>
    <property type="evidence" value="ECO:0007669"/>
    <property type="project" value="TreeGrafter"/>
</dbReference>
<dbReference type="PANTHER" id="PTHR23407">
    <property type="entry name" value="ATPASE INHIBITOR/5-FORMYLTETRAHYDROFOLATE CYCLO-LIGASE"/>
    <property type="match status" value="1"/>
</dbReference>
<dbReference type="GO" id="GO:0030272">
    <property type="term" value="F:5-formyltetrahydrofolate cyclo-ligase activity"/>
    <property type="evidence" value="ECO:0007669"/>
    <property type="project" value="TreeGrafter"/>
</dbReference>
<dbReference type="AlphaFoldDB" id="A0A176Q996"/>
<accession>A0A176Q996</accession>
<sequence length="218" mass="23068">MRQVTQEGPGQSPSTVAAKRALRAALRARRRAVVAARDLAKDASALARHVLDLAEDTGARQSADDEGGPLALSYESLPHEPPTGELNRALVAAGWRVLVPLTLPDLDLDWCDVTDPERTPLGLDAPSRADLALVPGLAADPFGTRLGQGGGSYDRALARLSPPAPVVLLLHPGERTDEPLPAEPHDRSVSAVLTVEGVTPSWARGRARRPSPPGRPTR</sequence>
<feature type="binding site" evidence="4">
    <location>
        <begin position="145"/>
        <end position="153"/>
    </location>
    <ligand>
        <name>ATP</name>
        <dbReference type="ChEBI" id="CHEBI:30616"/>
    </ligand>
</feature>
<dbReference type="SUPFAM" id="SSF100950">
    <property type="entry name" value="NagB/RpiA/CoA transferase-like"/>
    <property type="match status" value="1"/>
</dbReference>